<dbReference type="EMBL" id="KZ346188">
    <property type="protein sequence ID" value="PIO70684.1"/>
    <property type="molecule type" value="Genomic_DNA"/>
</dbReference>
<name>A0A2G9UKA6_TELCI</name>
<evidence type="ECO:0000313" key="1">
    <source>
        <dbReference type="EMBL" id="PIO70684.1"/>
    </source>
</evidence>
<dbReference type="PANTHER" id="PTHR47237:SF1">
    <property type="entry name" value="SLL0310 PROTEIN"/>
    <property type="match status" value="1"/>
</dbReference>
<proteinExistence type="predicted"/>
<dbReference type="OrthoDB" id="5871931at2759"/>
<protein>
    <submittedName>
        <fullName evidence="1">Uncharacterized protein</fullName>
    </submittedName>
</protein>
<evidence type="ECO:0000313" key="2">
    <source>
        <dbReference type="Proteomes" id="UP000230423"/>
    </source>
</evidence>
<dbReference type="AlphaFoldDB" id="A0A2G9UKA6"/>
<dbReference type="InterPro" id="IPR052729">
    <property type="entry name" value="Acyl/Acetyltrans_Enzymes"/>
</dbReference>
<organism evidence="1 2">
    <name type="scientific">Teladorsagia circumcincta</name>
    <name type="common">Brown stomach worm</name>
    <name type="synonym">Ostertagia circumcincta</name>
    <dbReference type="NCBI Taxonomy" id="45464"/>
    <lineage>
        <taxon>Eukaryota</taxon>
        <taxon>Metazoa</taxon>
        <taxon>Ecdysozoa</taxon>
        <taxon>Nematoda</taxon>
        <taxon>Chromadorea</taxon>
        <taxon>Rhabditida</taxon>
        <taxon>Rhabditina</taxon>
        <taxon>Rhabditomorpha</taxon>
        <taxon>Strongyloidea</taxon>
        <taxon>Trichostrongylidae</taxon>
        <taxon>Teladorsagia</taxon>
    </lineage>
</organism>
<dbReference type="Proteomes" id="UP000230423">
    <property type="component" value="Unassembled WGS sequence"/>
</dbReference>
<reference evidence="1 2" key="1">
    <citation type="submission" date="2015-09" db="EMBL/GenBank/DDBJ databases">
        <title>Draft genome of the parasitic nematode Teladorsagia circumcincta isolate WARC Sus (inbred).</title>
        <authorList>
            <person name="Mitreva M."/>
        </authorList>
    </citation>
    <scope>NUCLEOTIDE SEQUENCE [LARGE SCALE GENOMIC DNA]</scope>
    <source>
        <strain evidence="1 2">S</strain>
    </source>
</reference>
<sequence>MVPRYKSMGFPIEGQHTFYQGFTTKLVSDLNDKEYEAMLSYSNEVTGSDRSHLLRLHFNLDFTEGATLTDSTARVRGFASTTTTGERDKHLFKISPVYAEGINEAFAVIQPLLIKILEKDPDAIALISTWSESAGEQLRPFLQEKCIDSKTTGYTLFTRPYSSTMDFSRMFAAHNHSGHFDA</sequence>
<gene>
    <name evidence="1" type="ORF">TELCIR_07457</name>
</gene>
<dbReference type="PANTHER" id="PTHR47237">
    <property type="entry name" value="SLL0310 PROTEIN"/>
    <property type="match status" value="1"/>
</dbReference>
<accession>A0A2G9UKA6</accession>
<keyword evidence="2" id="KW-1185">Reference proteome</keyword>